<feature type="domain" description="Prepilin type IV endopeptidase peptidase" evidence="8">
    <location>
        <begin position="101"/>
        <end position="204"/>
    </location>
</feature>
<dbReference type="GO" id="GO:0004190">
    <property type="term" value="F:aspartic-type endopeptidase activity"/>
    <property type="evidence" value="ECO:0007669"/>
    <property type="project" value="InterPro"/>
</dbReference>
<dbReference type="InterPro" id="IPR050882">
    <property type="entry name" value="Prepilin_peptidase/N-MTase"/>
</dbReference>
<keyword evidence="4 7" id="KW-0812">Transmembrane</keyword>
<dbReference type="GO" id="GO:0006465">
    <property type="term" value="P:signal peptide processing"/>
    <property type="evidence" value="ECO:0007669"/>
    <property type="project" value="TreeGrafter"/>
</dbReference>
<dbReference type="GeneID" id="93234967"/>
<comment type="similarity">
    <text evidence="2">Belongs to the peptidase A24 family.</text>
</comment>
<feature type="transmembrane region" description="Helical" evidence="7">
    <location>
        <begin position="176"/>
        <end position="208"/>
    </location>
</feature>
<evidence type="ECO:0000259" key="9">
    <source>
        <dbReference type="Pfam" id="PF06750"/>
    </source>
</evidence>
<feature type="transmembrane region" description="Helical" evidence="7">
    <location>
        <begin position="220"/>
        <end position="235"/>
    </location>
</feature>
<dbReference type="Pfam" id="PF01478">
    <property type="entry name" value="Peptidase_A24"/>
    <property type="match status" value="1"/>
</dbReference>
<evidence type="ECO:0000256" key="6">
    <source>
        <dbReference type="ARBA" id="ARBA00023136"/>
    </source>
</evidence>
<feature type="domain" description="Prepilin peptidase A24 N-terminal" evidence="9">
    <location>
        <begin position="9"/>
        <end position="91"/>
    </location>
</feature>
<feature type="transmembrane region" description="Helical" evidence="7">
    <location>
        <begin position="6"/>
        <end position="24"/>
    </location>
</feature>
<comment type="caution">
    <text evidence="10">The sequence shown here is derived from an EMBL/GenBank/DDBJ whole genome shotgun (WGS) entry which is preliminary data.</text>
</comment>
<dbReference type="RefSeq" id="WP_033838194.1">
    <property type="nucleotide sequence ID" value="NZ_CABKQL010000014.1"/>
</dbReference>
<feature type="transmembrane region" description="Helical" evidence="7">
    <location>
        <begin position="71"/>
        <end position="91"/>
    </location>
</feature>
<dbReference type="Pfam" id="PF06750">
    <property type="entry name" value="A24_N_bact"/>
    <property type="match status" value="1"/>
</dbReference>
<dbReference type="InterPro" id="IPR000045">
    <property type="entry name" value="Prepilin_IV_endopep_pep"/>
</dbReference>
<organism evidence="10 11">
    <name type="scientific">Listeria innocua</name>
    <dbReference type="NCBI Taxonomy" id="1642"/>
    <lineage>
        <taxon>Bacteria</taxon>
        <taxon>Bacillati</taxon>
        <taxon>Bacillota</taxon>
        <taxon>Bacilli</taxon>
        <taxon>Bacillales</taxon>
        <taxon>Listeriaceae</taxon>
        <taxon>Listeria</taxon>
    </lineage>
</organism>
<keyword evidence="6 7" id="KW-0472">Membrane</keyword>
<dbReference type="EMBL" id="JAARXV010000001">
    <property type="protein sequence ID" value="MBC2140870.1"/>
    <property type="molecule type" value="Genomic_DNA"/>
</dbReference>
<accession>A0AB73H441</accession>
<feature type="transmembrane region" description="Helical" evidence="7">
    <location>
        <begin position="97"/>
        <end position="117"/>
    </location>
</feature>
<dbReference type="PANTHER" id="PTHR30487:SF0">
    <property type="entry name" value="PREPILIN LEADER PEPTIDASE_N-METHYLTRANSFERASE-RELATED"/>
    <property type="match status" value="1"/>
</dbReference>
<dbReference type="AlphaFoldDB" id="A0AB73H441"/>
<proteinExistence type="inferred from homology"/>
<evidence type="ECO:0000259" key="8">
    <source>
        <dbReference type="Pfam" id="PF01478"/>
    </source>
</evidence>
<dbReference type="GO" id="GO:0005886">
    <property type="term" value="C:plasma membrane"/>
    <property type="evidence" value="ECO:0007669"/>
    <property type="project" value="UniProtKB-SubCell"/>
</dbReference>
<evidence type="ECO:0000256" key="5">
    <source>
        <dbReference type="ARBA" id="ARBA00022989"/>
    </source>
</evidence>
<keyword evidence="3" id="KW-1003">Cell membrane</keyword>
<evidence type="ECO:0000256" key="2">
    <source>
        <dbReference type="ARBA" id="ARBA00005801"/>
    </source>
</evidence>
<dbReference type="Proteomes" id="UP000552309">
    <property type="component" value="Unassembled WGS sequence"/>
</dbReference>
<sequence length="236" mass="27448">MVYFLLIIYSSIFISFIQVAGECFPIKKSFLFRFSECNHCQKTLSFSQMIPIYSFLFLKGKSKCCQTPIPLNYFLLELTTPIYILLLHYQFSFSYRFVIGCIIYYFLAFFFVTDILYLHVPNSVMILFFLVLLTCYISFQQPAVSLIYSSLISNCFYLLFFILFRKGIGLGDIKILIILSSFLGFEMGYIIFFLSIVLGAIILLSALVLKKVEKNKQVPFVPYIFISFIIVSILMK</sequence>
<feature type="transmembrane region" description="Helical" evidence="7">
    <location>
        <begin position="124"/>
        <end position="139"/>
    </location>
</feature>
<reference evidence="10 11" key="1">
    <citation type="submission" date="2020-03" db="EMBL/GenBank/DDBJ databases">
        <title>Soil Listeria distribution.</title>
        <authorList>
            <person name="Liao J."/>
            <person name="Wiedmann M."/>
        </authorList>
    </citation>
    <scope>NUCLEOTIDE SEQUENCE [LARGE SCALE GENOMIC DNA]</scope>
    <source>
        <strain evidence="10 11">FSL L7-0297</strain>
    </source>
</reference>
<protein>
    <submittedName>
        <fullName evidence="10">Prepilin peptidase</fullName>
    </submittedName>
</protein>
<evidence type="ECO:0000313" key="11">
    <source>
        <dbReference type="Proteomes" id="UP000552309"/>
    </source>
</evidence>
<gene>
    <name evidence="10" type="ORF">HCA89_00995</name>
</gene>
<name>A0AB73H441_LISIO</name>
<dbReference type="Gene3D" id="1.20.120.1220">
    <property type="match status" value="1"/>
</dbReference>
<feature type="transmembrane region" description="Helical" evidence="7">
    <location>
        <begin position="145"/>
        <end position="164"/>
    </location>
</feature>
<evidence type="ECO:0000256" key="7">
    <source>
        <dbReference type="SAM" id="Phobius"/>
    </source>
</evidence>
<dbReference type="PANTHER" id="PTHR30487">
    <property type="entry name" value="TYPE 4 PREPILIN-LIKE PROTEINS LEADER PEPTIDE-PROCESSING ENZYME"/>
    <property type="match status" value="1"/>
</dbReference>
<dbReference type="InterPro" id="IPR010627">
    <property type="entry name" value="Prepilin_pept_A24_N"/>
</dbReference>
<comment type="subcellular location">
    <subcellularLocation>
        <location evidence="1">Cell membrane</location>
        <topology evidence="1">Multi-pass membrane protein</topology>
    </subcellularLocation>
</comment>
<evidence type="ECO:0000256" key="1">
    <source>
        <dbReference type="ARBA" id="ARBA00004651"/>
    </source>
</evidence>
<evidence type="ECO:0000313" key="10">
    <source>
        <dbReference type="EMBL" id="MBC2140870.1"/>
    </source>
</evidence>
<evidence type="ECO:0000256" key="3">
    <source>
        <dbReference type="ARBA" id="ARBA00022475"/>
    </source>
</evidence>
<evidence type="ECO:0000256" key="4">
    <source>
        <dbReference type="ARBA" id="ARBA00022692"/>
    </source>
</evidence>
<keyword evidence="5 7" id="KW-1133">Transmembrane helix</keyword>